<dbReference type="Gene3D" id="1.20.58.730">
    <property type="match status" value="1"/>
</dbReference>
<keyword evidence="10" id="KW-1185">Reference proteome</keyword>
<comment type="similarity">
    <text evidence="2 9">Belongs to the ZWILCH family.</text>
</comment>
<keyword evidence="6 9" id="KW-0995">Kinetochore</keyword>
<evidence type="ECO:0000256" key="5">
    <source>
        <dbReference type="ARBA" id="ARBA00022776"/>
    </source>
</evidence>
<evidence type="ECO:0000256" key="3">
    <source>
        <dbReference type="ARBA" id="ARBA00022454"/>
    </source>
</evidence>
<dbReference type="AlphaFoldDB" id="A0A914PXG8"/>
<keyword evidence="3 9" id="KW-0158">Chromosome</keyword>
<sequence>MAPISRNLLESSSDKTIFINDGSVRVRLLTTDTLPYLGRLSGPKEALLFDLAQKRTDLKYINGNNMANIPDSEFYETNADAGGDATMEVDGDKENLLLDPNLTLEGNPLEVKYDTVDEMRKKIRAAKFTQSCNEIDVRFPIECNPFTTVESDKWLKSLSFESHKWLDSQFGNVWIFIATDASDGRKMMITGMRKTPHTRLMVSLLGKGGAAFKKIGTMLLPFSNYPSRKYVYADYEIFKRRSLIDKPEIDPTSAIFRIHVEWPVSGHVKWLSKPPIDTPMTITFSPGWLNSHVGLLERSEEVEYLLTLSQWLLKGETQWPKQELEPYIVDDVATLISQTSVVNNETNKSDAINDDFTFKLWLILRKCESFATLRSCLEVVLKSIRYGEITALVGNENKSTIAHMLRSSAKNEYPVSRLEPLQCVGLLLELGVDYMKCVMTNDFLSCGFIQNVADLNNVFVDASLGIEYQAVGLLPIHLAFQTVNCLQEYIKNTSHELVNLTRRALHKFCESKVKPLHAELFVFDVKGTVHDWVFCDATLSDWCLHRTAFSGKEPRVEHYFHFSSRVEFSHISNRLYLPREQDQPKQPDVVAQKQDELQQTFLQPFDYSAKEHFYGAATVLSHIRI</sequence>
<reference evidence="11" key="1">
    <citation type="submission" date="2022-11" db="UniProtKB">
        <authorList>
            <consortium name="WormBaseParasite"/>
        </authorList>
    </citation>
    <scope>IDENTIFICATION</scope>
</reference>
<dbReference type="GO" id="GO:1990423">
    <property type="term" value="C:RZZ complex"/>
    <property type="evidence" value="ECO:0007669"/>
    <property type="project" value="UniProtKB-UniRule"/>
</dbReference>
<protein>
    <recommendedName>
        <fullName evidence="9">Protein zwilch</fullName>
    </recommendedName>
</protein>
<name>A0A914PXG8_9BILA</name>
<dbReference type="GO" id="GO:0034501">
    <property type="term" value="P:protein localization to kinetochore"/>
    <property type="evidence" value="ECO:0007669"/>
    <property type="project" value="UniProtKB-UniRule"/>
</dbReference>
<dbReference type="Gene3D" id="1.10.287.1880">
    <property type="match status" value="1"/>
</dbReference>
<dbReference type="PANTHER" id="PTHR15995:SF1">
    <property type="entry name" value="PROTEIN ZWILCH HOMOLOG"/>
    <property type="match status" value="1"/>
</dbReference>
<dbReference type="PANTHER" id="PTHR15995">
    <property type="entry name" value="PROTEIN ZWILCH HOMOLOG"/>
    <property type="match status" value="1"/>
</dbReference>
<evidence type="ECO:0000313" key="10">
    <source>
        <dbReference type="Proteomes" id="UP000887578"/>
    </source>
</evidence>
<evidence type="ECO:0000256" key="8">
    <source>
        <dbReference type="ARBA" id="ARBA00023328"/>
    </source>
</evidence>
<dbReference type="WBParaSite" id="PDA_v2.g23510.t1">
    <property type="protein sequence ID" value="PDA_v2.g23510.t1"/>
    <property type="gene ID" value="PDA_v2.g23510"/>
</dbReference>
<accession>A0A914PXG8</accession>
<dbReference type="Proteomes" id="UP000887578">
    <property type="component" value="Unplaced"/>
</dbReference>
<keyword evidence="4 9" id="KW-0132">Cell division</keyword>
<evidence type="ECO:0000256" key="2">
    <source>
        <dbReference type="ARBA" id="ARBA00009062"/>
    </source>
</evidence>
<comment type="subcellular location">
    <subcellularLocation>
        <location evidence="1 9">Chromosome</location>
        <location evidence="1 9">Centromere</location>
        <location evidence="1 9">Kinetochore</location>
    </subcellularLocation>
</comment>
<dbReference type="InterPro" id="IPR018630">
    <property type="entry name" value="Zwilch"/>
</dbReference>
<evidence type="ECO:0000256" key="6">
    <source>
        <dbReference type="ARBA" id="ARBA00022838"/>
    </source>
</evidence>
<keyword evidence="8 9" id="KW-0137">Centromere</keyword>
<comment type="function">
    <text evidence="9">Essential component of the mitotic checkpoint, which prevents cells from prematurely exiting mitosis. Required for the assembly of the dynein-dynactin and MAD1-MAD2 complexes onto kinetochores. Its function related to the spindle assembly machinery is proposed to depend on its association in the mitotic RZZ complex.</text>
</comment>
<keyword evidence="7 9" id="KW-0131">Cell cycle</keyword>
<proteinExistence type="inferred from homology"/>
<evidence type="ECO:0000256" key="9">
    <source>
        <dbReference type="RuleBase" id="RU369076"/>
    </source>
</evidence>
<evidence type="ECO:0000313" key="11">
    <source>
        <dbReference type="WBParaSite" id="PDA_v2.g23510.t1"/>
    </source>
</evidence>
<organism evidence="10 11">
    <name type="scientific">Panagrolaimus davidi</name>
    <dbReference type="NCBI Taxonomy" id="227884"/>
    <lineage>
        <taxon>Eukaryota</taxon>
        <taxon>Metazoa</taxon>
        <taxon>Ecdysozoa</taxon>
        <taxon>Nematoda</taxon>
        <taxon>Chromadorea</taxon>
        <taxon>Rhabditida</taxon>
        <taxon>Tylenchina</taxon>
        <taxon>Panagrolaimomorpha</taxon>
        <taxon>Panagrolaimoidea</taxon>
        <taxon>Panagrolaimidae</taxon>
        <taxon>Panagrolaimus</taxon>
    </lineage>
</organism>
<evidence type="ECO:0000256" key="4">
    <source>
        <dbReference type="ARBA" id="ARBA00022618"/>
    </source>
</evidence>
<keyword evidence="5 9" id="KW-0498">Mitosis</keyword>
<dbReference type="Pfam" id="PF09817">
    <property type="entry name" value="Zwilch"/>
    <property type="match status" value="1"/>
</dbReference>
<dbReference type="GO" id="GO:0007094">
    <property type="term" value="P:mitotic spindle assembly checkpoint signaling"/>
    <property type="evidence" value="ECO:0007669"/>
    <property type="project" value="UniProtKB-UniRule"/>
</dbReference>
<comment type="subunit">
    <text evidence="9">Component of the RZZ complex.</text>
</comment>
<dbReference type="GO" id="GO:0051301">
    <property type="term" value="P:cell division"/>
    <property type="evidence" value="ECO:0007669"/>
    <property type="project" value="UniProtKB-UniRule"/>
</dbReference>
<evidence type="ECO:0000256" key="7">
    <source>
        <dbReference type="ARBA" id="ARBA00023306"/>
    </source>
</evidence>
<evidence type="ECO:0000256" key="1">
    <source>
        <dbReference type="ARBA" id="ARBA00004629"/>
    </source>
</evidence>